<comment type="similarity">
    <text evidence="3">Belongs to the UDP-glucose/GDP-mannose dehydrogenase family.</text>
</comment>
<proteinExistence type="inferred from homology"/>
<name>A0ABP8ZM59_9ACTN</name>
<dbReference type="InterPro" id="IPR036291">
    <property type="entry name" value="NAD(P)-bd_dom_sf"/>
</dbReference>
<comment type="caution">
    <text evidence="6">The sequence shown here is derived from an EMBL/GenBank/DDBJ whole genome shotgun (WGS) entry which is preliminary data.</text>
</comment>
<protein>
    <submittedName>
        <fullName evidence="6">Nucleotide sugar dehydrogenase</fullName>
    </submittedName>
</protein>
<organism evidence="6 7">
    <name type="scientific">Streptomyces sanyensis</name>
    <dbReference type="NCBI Taxonomy" id="568869"/>
    <lineage>
        <taxon>Bacteria</taxon>
        <taxon>Bacillati</taxon>
        <taxon>Actinomycetota</taxon>
        <taxon>Actinomycetes</taxon>
        <taxon>Kitasatosporales</taxon>
        <taxon>Streptomycetaceae</taxon>
        <taxon>Streptomyces</taxon>
    </lineage>
</organism>
<keyword evidence="2" id="KW-0520">NAD</keyword>
<feature type="domain" description="UDP-glucose/GDP-mannose dehydrogenase C-terminal" evidence="5">
    <location>
        <begin position="331"/>
        <end position="435"/>
    </location>
</feature>
<dbReference type="InterPro" id="IPR017476">
    <property type="entry name" value="UDP-Glc/GDP-Man"/>
</dbReference>
<dbReference type="PIRSF" id="PIRSF500136">
    <property type="entry name" value="UDP_ManNAc_DH"/>
    <property type="match status" value="1"/>
</dbReference>
<dbReference type="Gene3D" id="3.40.50.720">
    <property type="entry name" value="NAD(P)-binding Rossmann-like Domain"/>
    <property type="match status" value="2"/>
</dbReference>
<accession>A0ABP8ZM59</accession>
<dbReference type="InterPro" id="IPR014026">
    <property type="entry name" value="UDP-Glc/GDP-Man_DH_dimer"/>
</dbReference>
<evidence type="ECO:0000256" key="3">
    <source>
        <dbReference type="PIRNR" id="PIRNR000124"/>
    </source>
</evidence>
<dbReference type="SMART" id="SM00984">
    <property type="entry name" value="UDPG_MGDP_dh_C"/>
    <property type="match status" value="1"/>
</dbReference>
<evidence type="ECO:0000313" key="7">
    <source>
        <dbReference type="Proteomes" id="UP001501147"/>
    </source>
</evidence>
<dbReference type="PANTHER" id="PTHR43491">
    <property type="entry name" value="UDP-N-ACETYL-D-MANNOSAMINE DEHYDROGENASE"/>
    <property type="match status" value="1"/>
</dbReference>
<dbReference type="Pfam" id="PF03721">
    <property type="entry name" value="UDPG_MGDP_dh_N"/>
    <property type="match status" value="1"/>
</dbReference>
<keyword evidence="7" id="KW-1185">Reference proteome</keyword>
<sequence>MTSLTTEPTRAATEPAAGPAFPATRHDHRAELVAGRAAACVWGLGHIGWSTVEALRAEGVAVVGYDVDPARAEQRGADAAGPAGPAARVTSDRARALAEDVAVHFVAVPTEREAEPCSGALVEVFAAIVADTAARRPERPPLVIVESTLTPGTVEELLLPIATSAGLEPDTDLLLALAPRRDWFLAEGYGLRDLDRIYCGVGARSADAARDVLGLMCDTLHRAPSHVEGELVKCVENAYRHVEITLANQLSLAYTHVDMVEVLRLAGTKWNVGTFHPSFGTGGYCIPLSSRYLLRGAADATRLSLLSEAVDTDTRMRGLVAEAVAPHGRVLVLGLAYKGGIKVATLSPAVAIAEELRRLGTEFSVYDPMYSAAEIDTLLGPGTAATDLAAAVREASTVLVVPDHPEFRGEPYLSLLDEPRERPLLILDNHGVWEDRDWPGHVAYRRAGGTSWLDVPAPAAADAR</sequence>
<dbReference type="Pfam" id="PF00984">
    <property type="entry name" value="UDPG_MGDP_dh"/>
    <property type="match status" value="1"/>
</dbReference>
<keyword evidence="1" id="KW-0560">Oxidoreductase</keyword>
<evidence type="ECO:0000256" key="2">
    <source>
        <dbReference type="ARBA" id="ARBA00023027"/>
    </source>
</evidence>
<dbReference type="InterPro" id="IPR001732">
    <property type="entry name" value="UDP-Glc/GDP-Man_DH_N"/>
</dbReference>
<dbReference type="InterPro" id="IPR014027">
    <property type="entry name" value="UDP-Glc/GDP-Man_DH_C"/>
</dbReference>
<evidence type="ECO:0000259" key="5">
    <source>
        <dbReference type="SMART" id="SM00984"/>
    </source>
</evidence>
<dbReference type="Pfam" id="PF03720">
    <property type="entry name" value="UDPG_MGDP_dh_C"/>
    <property type="match status" value="1"/>
</dbReference>
<dbReference type="EMBL" id="BAABJV010000001">
    <property type="protein sequence ID" value="GAA4759550.1"/>
    <property type="molecule type" value="Genomic_DNA"/>
</dbReference>
<dbReference type="Proteomes" id="UP001501147">
    <property type="component" value="Unassembled WGS sequence"/>
</dbReference>
<evidence type="ECO:0000313" key="6">
    <source>
        <dbReference type="EMBL" id="GAA4759550.1"/>
    </source>
</evidence>
<dbReference type="PANTHER" id="PTHR43491:SF1">
    <property type="entry name" value="UDP-N-ACETYL-D-MANNOSAMINE DEHYDROGENASE"/>
    <property type="match status" value="1"/>
</dbReference>
<gene>
    <name evidence="6" type="ORF">GCM10023329_00450</name>
</gene>
<evidence type="ECO:0000256" key="1">
    <source>
        <dbReference type="ARBA" id="ARBA00023002"/>
    </source>
</evidence>
<dbReference type="InterPro" id="IPR008927">
    <property type="entry name" value="6-PGluconate_DH-like_C_sf"/>
</dbReference>
<dbReference type="SUPFAM" id="SSF48179">
    <property type="entry name" value="6-phosphogluconate dehydrogenase C-terminal domain-like"/>
    <property type="match status" value="1"/>
</dbReference>
<reference evidence="7" key="1">
    <citation type="journal article" date="2019" name="Int. J. Syst. Evol. Microbiol.">
        <title>The Global Catalogue of Microorganisms (GCM) 10K type strain sequencing project: providing services to taxonomists for standard genome sequencing and annotation.</title>
        <authorList>
            <consortium name="The Broad Institute Genomics Platform"/>
            <consortium name="The Broad Institute Genome Sequencing Center for Infectious Disease"/>
            <person name="Wu L."/>
            <person name="Ma J."/>
        </authorList>
    </citation>
    <scope>NUCLEOTIDE SEQUENCE [LARGE SCALE GENOMIC DNA]</scope>
    <source>
        <strain evidence="7">JCM 18324</strain>
    </source>
</reference>
<dbReference type="InterPro" id="IPR028359">
    <property type="entry name" value="UDP_ManNAc/GlcNAc_DH"/>
</dbReference>
<dbReference type="RefSeq" id="WP_345608038.1">
    <property type="nucleotide sequence ID" value="NZ_BAABJV010000001.1"/>
</dbReference>
<feature type="region of interest" description="Disordered" evidence="4">
    <location>
        <begin position="1"/>
        <end position="23"/>
    </location>
</feature>
<dbReference type="PIRSF" id="PIRSF000124">
    <property type="entry name" value="UDPglc_GDPman_dh"/>
    <property type="match status" value="1"/>
</dbReference>
<dbReference type="SUPFAM" id="SSF51735">
    <property type="entry name" value="NAD(P)-binding Rossmann-fold domains"/>
    <property type="match status" value="1"/>
</dbReference>
<dbReference type="InterPro" id="IPR036220">
    <property type="entry name" value="UDP-Glc/GDP-Man_DH_C_sf"/>
</dbReference>
<dbReference type="SUPFAM" id="SSF52413">
    <property type="entry name" value="UDP-glucose/GDP-mannose dehydrogenase C-terminal domain"/>
    <property type="match status" value="1"/>
</dbReference>
<evidence type="ECO:0000256" key="4">
    <source>
        <dbReference type="SAM" id="MobiDB-lite"/>
    </source>
</evidence>